<reference evidence="1 2" key="1">
    <citation type="submission" date="2018-11" db="EMBL/GenBank/DDBJ databases">
        <title>Multidrug-resistant genes are associated with an 42-kb island TGI1 carrying a complex class 1 integron in a Trueperella pyogenes.</title>
        <authorList>
            <person name="Dong W."/>
        </authorList>
    </citation>
    <scope>NUCLEOTIDE SEQUENCE [LARGE SCALE GENOMIC DNA]</scope>
    <source>
        <strain evidence="1 2">TP4</strain>
    </source>
</reference>
<dbReference type="Gene3D" id="1.10.260.40">
    <property type="entry name" value="lambda repressor-like DNA-binding domains"/>
    <property type="match status" value="1"/>
</dbReference>
<dbReference type="Proteomes" id="UP000275951">
    <property type="component" value="Chromosome"/>
</dbReference>
<keyword evidence="1" id="KW-0238">DNA-binding</keyword>
<dbReference type="SMART" id="SM00354">
    <property type="entry name" value="HTH_LACI"/>
    <property type="match status" value="1"/>
</dbReference>
<sequence>MYKRPWYPPTLRDVARACGTSLATVSRSLSPTSTRKPRAAADVARIAHDMGYSEPSASAPHLVVLTSDVTRTGYRETLGGIMNVVREHSLNVSVAFIATGAERRSDAVHSALHRRVDGVVVLEFDTPSTHVINDLPNSLPFAVAGGYPKDDEAFPRAWIDDYAGARAAAEHIVALGHKRIGYVGLPQAGHPDPRVRGWHEVLALHGIATPTQFGTGWSAQTGMRAAEHAIAAGVSAVLCGNDDLAVGVIAGLSHAGVRVPEDISVIGMDDHPLAAATVPALTTVRLDFEQLGAASARLALGIEPQTEAAHKNIHIPPELIIRASTCAPISDLPRVFGR</sequence>
<dbReference type="Pfam" id="PF13377">
    <property type="entry name" value="Peripla_BP_3"/>
    <property type="match status" value="1"/>
</dbReference>
<dbReference type="EMBL" id="CP033905">
    <property type="protein sequence ID" value="AZR07144.1"/>
    <property type="molecule type" value="Genomic_DNA"/>
</dbReference>
<dbReference type="GeneID" id="97530990"/>
<dbReference type="Gene3D" id="3.40.50.2300">
    <property type="match status" value="2"/>
</dbReference>
<dbReference type="InterPro" id="IPR046335">
    <property type="entry name" value="LacI/GalR-like_sensor"/>
</dbReference>
<dbReference type="SUPFAM" id="SSF53822">
    <property type="entry name" value="Periplasmic binding protein-like I"/>
    <property type="match status" value="1"/>
</dbReference>
<dbReference type="GO" id="GO:0000976">
    <property type="term" value="F:transcription cis-regulatory region binding"/>
    <property type="evidence" value="ECO:0007669"/>
    <property type="project" value="TreeGrafter"/>
</dbReference>
<accession>A0A380ME14</accession>
<evidence type="ECO:0000313" key="2">
    <source>
        <dbReference type="Proteomes" id="UP000275951"/>
    </source>
</evidence>
<dbReference type="InterPro" id="IPR010982">
    <property type="entry name" value="Lambda_DNA-bd_dom_sf"/>
</dbReference>
<protein>
    <submittedName>
        <fullName evidence="1">LacI family DNA-binding transcriptional regulator</fullName>
    </submittedName>
</protein>
<dbReference type="InterPro" id="IPR028082">
    <property type="entry name" value="Peripla_BP_I"/>
</dbReference>
<dbReference type="InterPro" id="IPR000843">
    <property type="entry name" value="HTH_LacI"/>
</dbReference>
<proteinExistence type="predicted"/>
<evidence type="ECO:0000313" key="1">
    <source>
        <dbReference type="EMBL" id="AZR07144.1"/>
    </source>
</evidence>
<organism evidence="1 2">
    <name type="scientific">Trueperella pyogenes</name>
    <dbReference type="NCBI Taxonomy" id="1661"/>
    <lineage>
        <taxon>Bacteria</taxon>
        <taxon>Bacillati</taxon>
        <taxon>Actinomycetota</taxon>
        <taxon>Actinomycetes</taxon>
        <taxon>Actinomycetales</taxon>
        <taxon>Actinomycetaceae</taxon>
        <taxon>Trueperella</taxon>
    </lineage>
</organism>
<dbReference type="RefSeq" id="WP_039663256.1">
    <property type="nucleotide sequence ID" value="NZ_CP012649.1"/>
</dbReference>
<dbReference type="PANTHER" id="PTHR30146">
    <property type="entry name" value="LACI-RELATED TRANSCRIPTIONAL REPRESSOR"/>
    <property type="match status" value="1"/>
</dbReference>
<gene>
    <name evidence="1" type="ORF">EBQ10_07430</name>
</gene>
<dbReference type="GO" id="GO:0003700">
    <property type="term" value="F:DNA-binding transcription factor activity"/>
    <property type="evidence" value="ECO:0007669"/>
    <property type="project" value="TreeGrafter"/>
</dbReference>
<dbReference type="AlphaFoldDB" id="A0A380ME14"/>
<dbReference type="SUPFAM" id="SSF47413">
    <property type="entry name" value="lambda repressor-like DNA-binding domains"/>
    <property type="match status" value="1"/>
</dbReference>
<dbReference type="PANTHER" id="PTHR30146:SF109">
    <property type="entry name" value="HTH-TYPE TRANSCRIPTIONAL REGULATOR GALS"/>
    <property type="match status" value="1"/>
</dbReference>
<dbReference type="OrthoDB" id="9785139at2"/>
<name>A0A380ME14_9ACTO</name>